<keyword evidence="2" id="KW-1185">Reference proteome</keyword>
<evidence type="ECO:0000313" key="2">
    <source>
        <dbReference type="Proteomes" id="UP000008983"/>
    </source>
</evidence>
<gene>
    <name evidence="1" type="ORF">IMG5_150760</name>
</gene>
<organism evidence="1 2">
    <name type="scientific">Ichthyophthirius multifiliis</name>
    <name type="common">White spot disease agent</name>
    <name type="synonym">Ich</name>
    <dbReference type="NCBI Taxonomy" id="5932"/>
    <lineage>
        <taxon>Eukaryota</taxon>
        <taxon>Sar</taxon>
        <taxon>Alveolata</taxon>
        <taxon>Ciliophora</taxon>
        <taxon>Intramacronucleata</taxon>
        <taxon>Oligohymenophorea</taxon>
        <taxon>Hymenostomatida</taxon>
        <taxon>Ophryoglenina</taxon>
        <taxon>Ichthyophthirius</taxon>
    </lineage>
</organism>
<dbReference type="GeneID" id="14905787"/>
<evidence type="ECO:0000313" key="1">
    <source>
        <dbReference type="EMBL" id="EGR29680.1"/>
    </source>
</evidence>
<dbReference type="EMBL" id="GL984118">
    <property type="protein sequence ID" value="EGR29680.1"/>
    <property type="molecule type" value="Genomic_DNA"/>
</dbReference>
<sequence length="96" mass="10894">MTYCLFSSKIDKIIYDISTKPGSGGVGTPFTKQSQVQNQTSVKVQETYDMAHLGFGLLISVEYWVGKTIEKAEFMGKERLVVKIIVWSDFPRVSYF</sequence>
<proteinExistence type="predicted"/>
<name>G0QYM4_ICHMU</name>
<dbReference type="InParanoid" id="G0QYM4"/>
<dbReference type="RefSeq" id="XP_004030916.1">
    <property type="nucleotide sequence ID" value="XM_004030868.1"/>
</dbReference>
<reference evidence="1 2" key="1">
    <citation type="submission" date="2011-07" db="EMBL/GenBank/DDBJ databases">
        <authorList>
            <person name="Coyne R."/>
            <person name="Brami D."/>
            <person name="Johnson J."/>
            <person name="Hostetler J."/>
            <person name="Hannick L."/>
            <person name="Clark T."/>
            <person name="Cassidy-Hanley D."/>
            <person name="Inman J."/>
        </authorList>
    </citation>
    <scope>NUCLEOTIDE SEQUENCE [LARGE SCALE GENOMIC DNA]</scope>
    <source>
        <strain evidence="1 2">G5</strain>
    </source>
</reference>
<dbReference type="Proteomes" id="UP000008983">
    <property type="component" value="Unassembled WGS sequence"/>
</dbReference>
<dbReference type="AlphaFoldDB" id="G0QYM4"/>
<accession>G0QYM4</accession>
<protein>
    <submittedName>
        <fullName evidence="1">Uncharacterized protein</fullName>
    </submittedName>
</protein>